<reference evidence="5" key="1">
    <citation type="journal article" date="2019" name="Int. J. Syst. Evol. Microbiol.">
        <title>The Global Catalogue of Microorganisms (GCM) 10K type strain sequencing project: providing services to taxonomists for standard genome sequencing and annotation.</title>
        <authorList>
            <consortium name="The Broad Institute Genomics Platform"/>
            <consortium name="The Broad Institute Genome Sequencing Center for Infectious Disease"/>
            <person name="Wu L."/>
            <person name="Ma J."/>
        </authorList>
    </citation>
    <scope>NUCLEOTIDE SEQUENCE [LARGE SCALE GENOMIC DNA]</scope>
    <source>
        <strain evidence="5">ZS-35-S2</strain>
    </source>
</reference>
<evidence type="ECO:0000313" key="5">
    <source>
        <dbReference type="Proteomes" id="UP001597371"/>
    </source>
</evidence>
<dbReference type="PROSITE" id="PS50405">
    <property type="entry name" value="GST_CTER"/>
    <property type="match status" value="1"/>
</dbReference>
<dbReference type="SUPFAM" id="SSF52833">
    <property type="entry name" value="Thioredoxin-like"/>
    <property type="match status" value="1"/>
</dbReference>
<feature type="domain" description="GST C-terminal" evidence="3">
    <location>
        <begin position="83"/>
        <end position="207"/>
    </location>
</feature>
<dbReference type="InterPro" id="IPR004046">
    <property type="entry name" value="GST_C"/>
</dbReference>
<dbReference type="Pfam" id="PF00043">
    <property type="entry name" value="GST_C"/>
    <property type="match status" value="1"/>
</dbReference>
<comment type="caution">
    <text evidence="4">The sequence shown here is derived from an EMBL/GenBank/DDBJ whole genome shotgun (WGS) entry which is preliminary data.</text>
</comment>
<evidence type="ECO:0000259" key="3">
    <source>
        <dbReference type="PROSITE" id="PS50405"/>
    </source>
</evidence>
<dbReference type="InterPro" id="IPR004045">
    <property type="entry name" value="Glutathione_S-Trfase_N"/>
</dbReference>
<proteinExistence type="inferred from homology"/>
<evidence type="ECO:0000256" key="1">
    <source>
        <dbReference type="RuleBase" id="RU003494"/>
    </source>
</evidence>
<keyword evidence="5" id="KW-1185">Reference proteome</keyword>
<dbReference type="EMBL" id="JBHUIJ010000002">
    <property type="protein sequence ID" value="MFD2236134.1"/>
    <property type="molecule type" value="Genomic_DNA"/>
</dbReference>
<dbReference type="SUPFAM" id="SSF47616">
    <property type="entry name" value="GST C-terminal domain-like"/>
    <property type="match status" value="1"/>
</dbReference>
<organism evidence="4 5">
    <name type="scientific">Aureimonas populi</name>
    <dbReference type="NCBI Taxonomy" id="1701758"/>
    <lineage>
        <taxon>Bacteria</taxon>
        <taxon>Pseudomonadati</taxon>
        <taxon>Pseudomonadota</taxon>
        <taxon>Alphaproteobacteria</taxon>
        <taxon>Hyphomicrobiales</taxon>
        <taxon>Aurantimonadaceae</taxon>
        <taxon>Aureimonas</taxon>
    </lineage>
</organism>
<dbReference type="PROSITE" id="PS50404">
    <property type="entry name" value="GST_NTER"/>
    <property type="match status" value="1"/>
</dbReference>
<name>A0ABW5CFV2_9HYPH</name>
<comment type="similarity">
    <text evidence="1">Belongs to the GST superfamily.</text>
</comment>
<gene>
    <name evidence="4" type="ORF">ACFSKQ_01490</name>
</gene>
<protein>
    <submittedName>
        <fullName evidence="4">Glutathione S-transferase family protein</fullName>
    </submittedName>
</protein>
<dbReference type="SFLD" id="SFLDG01151">
    <property type="entry name" value="Main.2:_Nu-like"/>
    <property type="match status" value="1"/>
</dbReference>
<dbReference type="SFLD" id="SFLDS00019">
    <property type="entry name" value="Glutathione_Transferase_(cytos"/>
    <property type="match status" value="1"/>
</dbReference>
<dbReference type="PANTHER" id="PTHR44051">
    <property type="entry name" value="GLUTATHIONE S-TRANSFERASE-RELATED"/>
    <property type="match status" value="1"/>
</dbReference>
<dbReference type="SFLD" id="SFLDG00358">
    <property type="entry name" value="Main_(cytGST)"/>
    <property type="match status" value="1"/>
</dbReference>
<dbReference type="PANTHER" id="PTHR44051:SF8">
    <property type="entry name" value="GLUTATHIONE S-TRANSFERASE GSTA"/>
    <property type="match status" value="1"/>
</dbReference>
<evidence type="ECO:0000259" key="2">
    <source>
        <dbReference type="PROSITE" id="PS50404"/>
    </source>
</evidence>
<evidence type="ECO:0000313" key="4">
    <source>
        <dbReference type="EMBL" id="MFD2236134.1"/>
    </source>
</evidence>
<dbReference type="RefSeq" id="WP_209735930.1">
    <property type="nucleotide sequence ID" value="NZ_CP072611.1"/>
</dbReference>
<dbReference type="CDD" id="cd03048">
    <property type="entry name" value="GST_N_Ure2p_like"/>
    <property type="match status" value="1"/>
</dbReference>
<feature type="domain" description="GST N-terminal" evidence="2">
    <location>
        <begin position="1"/>
        <end position="80"/>
    </location>
</feature>
<dbReference type="CDD" id="cd03178">
    <property type="entry name" value="GST_C_Ure2p_like"/>
    <property type="match status" value="1"/>
</dbReference>
<sequence length="207" mass="22914">MIELFTWTTPNGEKPIIMLEECGLDYDLHLIDISAGEQKKSDFLAINPNGKIPALVDDGIRVFESGAILIYLAEKSGRFLAPSGKARAEALAWTFFQAGGTGPMLGQWYHFEKAVPEKIPYAVERYREESIRLLSVLDGRLGDRDYLAGEFSIADIMNYSWAVAGLDGLDVRERFPALSMWAGRMGGREALARGLDRLRSAKGGLRA</sequence>
<dbReference type="Proteomes" id="UP001597371">
    <property type="component" value="Unassembled WGS sequence"/>
</dbReference>
<dbReference type="InterPro" id="IPR040079">
    <property type="entry name" value="Glutathione_S-Trfase"/>
</dbReference>
<accession>A0ABW5CFV2</accession>
<dbReference type="Gene3D" id="3.40.30.10">
    <property type="entry name" value="Glutaredoxin"/>
    <property type="match status" value="1"/>
</dbReference>
<dbReference type="InterPro" id="IPR036282">
    <property type="entry name" value="Glutathione-S-Trfase_C_sf"/>
</dbReference>
<dbReference type="Gene3D" id="1.20.1050.10">
    <property type="match status" value="1"/>
</dbReference>
<dbReference type="Pfam" id="PF02798">
    <property type="entry name" value="GST_N"/>
    <property type="match status" value="1"/>
</dbReference>
<dbReference type="InterPro" id="IPR010987">
    <property type="entry name" value="Glutathione-S-Trfase_C-like"/>
</dbReference>
<dbReference type="InterPro" id="IPR036249">
    <property type="entry name" value="Thioredoxin-like_sf"/>
</dbReference>